<proteinExistence type="predicted"/>
<keyword evidence="2" id="KW-1185">Reference proteome</keyword>
<dbReference type="Proteomes" id="UP000824533">
    <property type="component" value="Linkage Group LG10"/>
</dbReference>
<organism evidence="1 2">
    <name type="scientific">Dendrolimus kikuchii</name>
    <dbReference type="NCBI Taxonomy" id="765133"/>
    <lineage>
        <taxon>Eukaryota</taxon>
        <taxon>Metazoa</taxon>
        <taxon>Ecdysozoa</taxon>
        <taxon>Arthropoda</taxon>
        <taxon>Hexapoda</taxon>
        <taxon>Insecta</taxon>
        <taxon>Pterygota</taxon>
        <taxon>Neoptera</taxon>
        <taxon>Endopterygota</taxon>
        <taxon>Lepidoptera</taxon>
        <taxon>Glossata</taxon>
        <taxon>Ditrysia</taxon>
        <taxon>Bombycoidea</taxon>
        <taxon>Lasiocampidae</taxon>
        <taxon>Dendrolimus</taxon>
    </lineage>
</organism>
<comment type="caution">
    <text evidence="1">The sequence shown here is derived from an EMBL/GenBank/DDBJ whole genome shotgun (WGS) entry which is preliminary data.</text>
</comment>
<evidence type="ECO:0000313" key="2">
    <source>
        <dbReference type="Proteomes" id="UP000824533"/>
    </source>
</evidence>
<evidence type="ECO:0000313" key="1">
    <source>
        <dbReference type="EMBL" id="KAJ0178475.1"/>
    </source>
</evidence>
<dbReference type="EMBL" id="CM034396">
    <property type="protein sequence ID" value="KAJ0178475.1"/>
    <property type="molecule type" value="Genomic_DNA"/>
</dbReference>
<reference evidence="1 2" key="1">
    <citation type="journal article" date="2021" name="Front. Genet.">
        <title>Chromosome-Level Genome Assembly Reveals Significant Gene Expansion in the Toll and IMD Signaling Pathways of Dendrolimus kikuchii.</title>
        <authorList>
            <person name="Zhou J."/>
            <person name="Wu P."/>
            <person name="Xiong Z."/>
            <person name="Liu N."/>
            <person name="Zhao N."/>
            <person name="Ji M."/>
            <person name="Qiu Y."/>
            <person name="Yang B."/>
        </authorList>
    </citation>
    <scope>NUCLEOTIDE SEQUENCE [LARGE SCALE GENOMIC DNA]</scope>
    <source>
        <strain evidence="1">Ann1</strain>
    </source>
</reference>
<sequence>MSEYYDHFHRWEPLAEFHFNIDSDEEEFDDDNYLYCLCSRAFIRDNVKTYYVDKEAGSESDIEVLRDSHFQEWDDHSHVHFSLDTSYKVKCEKDESASCYCSASHTENCCSTDEHDPALIQGTLSLALQPSDSGADLTYQDCHSDYTTDKMIDQDFQIIDTDEDYLSESTWEKFWALHGERLIWASWIKKYSDYINPNYLNENKEFVGEENNIPKQHSAEPICQEYTDNNPKIEDEFRERKFSYDSKVNPYKKNKRIDDKLDKNTELSHKEVQWLPIGRRRSCSEHDRILSPRTVAGTDSMTNVTKITISSYDVTSSHVTSESTPTDDYSVSSSPSDDQSNDQTRIVNIEDTTEQIPVEEMDTEQYWQFLWKKHFGEQYAFHYANYIEKHSVKETELPAINIEIIDHKECTQKVTEIDCENSEGNSTEMPTIIENKSEIEENKVEEIANESNKRNKKTSNRYIGSVGLLLQHLLKEEQKKNEAKDAGEGNDNKNESQPVSNEVVETNISLTNIQQSISNNDFTSYSYDGGDDDPPDETPITLKRSHELDNEEIVSEKIKSTFEIMGFCVHADKMPKGQLVYRKRLARLRPPRYKRFNTPRKTYFDDDGYPYQLDQYKEFQDEREMQTDDDCQETKTETKQSQSENTNSNAQSNNLEQITVSDNDVLSSTPVDETRNFTDLPPEVRDDPKMLKYWKKRHSLFHRFDEGIKLDRESWFSVTPENVARHIATKCAYDTVLDAFCGAGGNTIQFAMTCKRVIAVDIDPVKIEMAKHNAAVYGVVDRIEFIVGDFFEIAHTLTADMVFLSPPWGGPGYSANDQYDLETMLEPKPASVLIDVVKEISPTIALYLPRNTRPDQILSLAKGLGESVEVEQSFLDKRFVAITAYFY</sequence>
<gene>
    <name evidence="1" type="ORF">K1T71_006298</name>
</gene>
<accession>A0ACC1D3X6</accession>
<protein>
    <submittedName>
        <fullName evidence="1">Uncharacterized protein</fullName>
    </submittedName>
</protein>
<name>A0ACC1D3X6_9NEOP</name>